<proteinExistence type="predicted"/>
<evidence type="ECO:0000313" key="2">
    <source>
        <dbReference type="EMBL" id="MFC7192554.1"/>
    </source>
</evidence>
<name>A0ABD5YT56_9EURY</name>
<gene>
    <name evidence="2" type="ORF">ACFQL7_23910</name>
</gene>
<keyword evidence="3" id="KW-1185">Reference proteome</keyword>
<evidence type="ECO:0008006" key="4">
    <source>
        <dbReference type="Google" id="ProtNLM"/>
    </source>
</evidence>
<dbReference type="Proteomes" id="UP001596417">
    <property type="component" value="Unassembled WGS sequence"/>
</dbReference>
<keyword evidence="1" id="KW-0812">Transmembrane</keyword>
<accession>A0ABD5YT56</accession>
<keyword evidence="1" id="KW-1133">Transmembrane helix</keyword>
<feature type="transmembrane region" description="Helical" evidence="1">
    <location>
        <begin position="40"/>
        <end position="62"/>
    </location>
</feature>
<organism evidence="2 3">
    <name type="scientific">Halocatena marina</name>
    <dbReference type="NCBI Taxonomy" id="2934937"/>
    <lineage>
        <taxon>Archaea</taxon>
        <taxon>Methanobacteriati</taxon>
        <taxon>Methanobacteriota</taxon>
        <taxon>Stenosarchaea group</taxon>
        <taxon>Halobacteria</taxon>
        <taxon>Halobacteriales</taxon>
        <taxon>Natronomonadaceae</taxon>
        <taxon>Halocatena</taxon>
    </lineage>
</organism>
<feature type="transmembrane region" description="Helical" evidence="1">
    <location>
        <begin position="12"/>
        <end position="34"/>
    </location>
</feature>
<protein>
    <recommendedName>
        <fullName evidence="4">MFS transporter</fullName>
    </recommendedName>
</protein>
<keyword evidence="1" id="KW-0472">Membrane</keyword>
<feature type="transmembrane region" description="Helical" evidence="1">
    <location>
        <begin position="91"/>
        <end position="109"/>
    </location>
</feature>
<dbReference type="RefSeq" id="WP_390206765.1">
    <property type="nucleotide sequence ID" value="NZ_JBHTAX010000005.1"/>
</dbReference>
<dbReference type="AlphaFoldDB" id="A0ABD5YT56"/>
<evidence type="ECO:0000256" key="1">
    <source>
        <dbReference type="SAM" id="Phobius"/>
    </source>
</evidence>
<dbReference type="EMBL" id="JBHTAX010000005">
    <property type="protein sequence ID" value="MFC7192554.1"/>
    <property type="molecule type" value="Genomic_DNA"/>
</dbReference>
<sequence>MTQQQGLPRDATLLAGLALSIFGLTNVFSIAGTLLERWTILSTVQLGVGVGFLSMVVGYGFAAGSVRRRSLVGLALTLSWMAFFYGGALRLLGWGGLLVCIGLLVFDGVREDRLGIGVHFLQSGG</sequence>
<reference evidence="2 3" key="1">
    <citation type="journal article" date="2019" name="Int. J. Syst. Evol. Microbiol.">
        <title>The Global Catalogue of Microorganisms (GCM) 10K type strain sequencing project: providing services to taxonomists for standard genome sequencing and annotation.</title>
        <authorList>
            <consortium name="The Broad Institute Genomics Platform"/>
            <consortium name="The Broad Institute Genome Sequencing Center for Infectious Disease"/>
            <person name="Wu L."/>
            <person name="Ma J."/>
        </authorList>
    </citation>
    <scope>NUCLEOTIDE SEQUENCE [LARGE SCALE GENOMIC DNA]</scope>
    <source>
        <strain evidence="2 3">RDMS1</strain>
    </source>
</reference>
<evidence type="ECO:0000313" key="3">
    <source>
        <dbReference type="Proteomes" id="UP001596417"/>
    </source>
</evidence>
<comment type="caution">
    <text evidence="2">The sequence shown here is derived from an EMBL/GenBank/DDBJ whole genome shotgun (WGS) entry which is preliminary data.</text>
</comment>